<evidence type="ECO:0000256" key="1">
    <source>
        <dbReference type="ARBA" id="ARBA00001971"/>
    </source>
</evidence>
<keyword evidence="5" id="KW-0560">Oxidoreductase</keyword>
<protein>
    <submittedName>
        <fullName evidence="7">Cytochrome P450 monooxygenase</fullName>
    </submittedName>
</protein>
<keyword evidence="6" id="KW-1133">Transmembrane helix</keyword>
<keyword evidence="8" id="KW-1185">Reference proteome</keyword>
<dbReference type="Proteomes" id="UP001629113">
    <property type="component" value="Unassembled WGS sequence"/>
</dbReference>
<keyword evidence="4 5" id="KW-0408">Iron</keyword>
<proteinExistence type="inferred from homology"/>
<gene>
    <name evidence="7" type="ORF">PVAG01_01767</name>
</gene>
<sequence length="510" mass="57311">MSLLEVNISSALVLISIAITSALCSRIFYNLYLSPLSIYPGPWYAASTSLAGAVVSLLKIEPRWLQGLAKKYGTDTPIRISPTMLLFPKPASLKDIYRDPKCNTKSGFYGSGVLGPPHLFTTLDGDAHRSLRKALGGPQWSTGSLKNEWESRIDDKVQLFIRIMSEKAKAQNEKIILSDKVAEFAADIVTMIAFTESWGFVENSRDERGMLASWRNGLDFFGFAGRFRFFRERMMKTPGLNTWLLPRTSDHTGMGFLMSQADHHVTRREKELQDGIYIDRPDLLQYCLESRLDGEPLTPQQKRAHVTLIIQAGADTTGTAMGSTLRFIATNPRIMQRAKQEIRDAASCDQLSTPVQFEETRVNLPYIVACIRESLRLNPPAPNLLPRVVGKEGKRIDEHFVPAGTDITSNAYVVQRDPELYAPDPDSYRPERWLESIEKANEMEAGNYVFGMGPRVCLGKDIAIMELYKLIPEILRRFDIDVINKGRYIVAGGVGYNQGFEVKLTLCKQD</sequence>
<evidence type="ECO:0000256" key="6">
    <source>
        <dbReference type="SAM" id="Phobius"/>
    </source>
</evidence>
<evidence type="ECO:0000256" key="3">
    <source>
        <dbReference type="ARBA" id="ARBA00022723"/>
    </source>
</evidence>
<keyword evidence="5 7" id="KW-0503">Monooxygenase</keyword>
<dbReference type="PANTHER" id="PTHR24305:SF232">
    <property type="entry name" value="P450, PUTATIVE (EUROFUNG)-RELATED"/>
    <property type="match status" value="1"/>
</dbReference>
<comment type="caution">
    <text evidence="7">The sequence shown here is derived from an EMBL/GenBank/DDBJ whole genome shotgun (WGS) entry which is preliminary data.</text>
</comment>
<evidence type="ECO:0000256" key="4">
    <source>
        <dbReference type="ARBA" id="ARBA00023004"/>
    </source>
</evidence>
<dbReference type="PRINTS" id="PR00463">
    <property type="entry name" value="EP450I"/>
</dbReference>
<comment type="cofactor">
    <cofactor evidence="1">
        <name>heme</name>
        <dbReference type="ChEBI" id="CHEBI:30413"/>
    </cofactor>
</comment>
<dbReference type="InterPro" id="IPR017972">
    <property type="entry name" value="Cyt_P450_CS"/>
</dbReference>
<dbReference type="SUPFAM" id="SSF48264">
    <property type="entry name" value="Cytochrome P450"/>
    <property type="match status" value="1"/>
</dbReference>
<dbReference type="InterPro" id="IPR001128">
    <property type="entry name" value="Cyt_P450"/>
</dbReference>
<keyword evidence="3 5" id="KW-0479">Metal-binding</keyword>
<name>A0ABR4PYK6_9HELO</name>
<feature type="transmembrane region" description="Helical" evidence="6">
    <location>
        <begin position="12"/>
        <end position="29"/>
    </location>
</feature>
<keyword evidence="6" id="KW-0812">Transmembrane</keyword>
<dbReference type="InterPro" id="IPR002401">
    <property type="entry name" value="Cyt_P450_E_grp-I"/>
</dbReference>
<keyword evidence="6" id="KW-0472">Membrane</keyword>
<dbReference type="InterPro" id="IPR036396">
    <property type="entry name" value="Cyt_P450_sf"/>
</dbReference>
<evidence type="ECO:0000313" key="7">
    <source>
        <dbReference type="EMBL" id="KAL3428258.1"/>
    </source>
</evidence>
<dbReference type="PROSITE" id="PS00086">
    <property type="entry name" value="CYTOCHROME_P450"/>
    <property type="match status" value="1"/>
</dbReference>
<accession>A0ABR4PYK6</accession>
<dbReference type="Pfam" id="PF00067">
    <property type="entry name" value="p450"/>
    <property type="match status" value="1"/>
</dbReference>
<evidence type="ECO:0000313" key="8">
    <source>
        <dbReference type="Proteomes" id="UP001629113"/>
    </source>
</evidence>
<dbReference type="InterPro" id="IPR050121">
    <property type="entry name" value="Cytochrome_P450_monoxygenase"/>
</dbReference>
<dbReference type="EMBL" id="JBFCZG010000001">
    <property type="protein sequence ID" value="KAL3428258.1"/>
    <property type="molecule type" value="Genomic_DNA"/>
</dbReference>
<evidence type="ECO:0000256" key="2">
    <source>
        <dbReference type="ARBA" id="ARBA00010617"/>
    </source>
</evidence>
<dbReference type="Gene3D" id="1.10.630.10">
    <property type="entry name" value="Cytochrome P450"/>
    <property type="match status" value="1"/>
</dbReference>
<dbReference type="PRINTS" id="PR00385">
    <property type="entry name" value="P450"/>
</dbReference>
<dbReference type="PANTHER" id="PTHR24305">
    <property type="entry name" value="CYTOCHROME P450"/>
    <property type="match status" value="1"/>
</dbReference>
<comment type="similarity">
    <text evidence="2 5">Belongs to the cytochrome P450 family.</text>
</comment>
<evidence type="ECO:0000256" key="5">
    <source>
        <dbReference type="RuleBase" id="RU000461"/>
    </source>
</evidence>
<organism evidence="7 8">
    <name type="scientific">Phlyctema vagabunda</name>
    <dbReference type="NCBI Taxonomy" id="108571"/>
    <lineage>
        <taxon>Eukaryota</taxon>
        <taxon>Fungi</taxon>
        <taxon>Dikarya</taxon>
        <taxon>Ascomycota</taxon>
        <taxon>Pezizomycotina</taxon>
        <taxon>Leotiomycetes</taxon>
        <taxon>Helotiales</taxon>
        <taxon>Dermateaceae</taxon>
        <taxon>Phlyctema</taxon>
    </lineage>
</organism>
<keyword evidence="5" id="KW-0349">Heme</keyword>
<reference evidence="7 8" key="1">
    <citation type="submission" date="2024-06" db="EMBL/GenBank/DDBJ databases">
        <title>Complete genome of Phlyctema vagabunda strain 19-DSS-EL-015.</title>
        <authorList>
            <person name="Fiorenzani C."/>
        </authorList>
    </citation>
    <scope>NUCLEOTIDE SEQUENCE [LARGE SCALE GENOMIC DNA]</scope>
    <source>
        <strain evidence="7 8">19-DSS-EL-015</strain>
    </source>
</reference>
<dbReference type="GO" id="GO:0004497">
    <property type="term" value="F:monooxygenase activity"/>
    <property type="evidence" value="ECO:0007669"/>
    <property type="project" value="UniProtKB-KW"/>
</dbReference>